<reference evidence="1 2" key="1">
    <citation type="journal article" date="2018" name="BMC Genomics">
        <title>Genomic comparison of Trypanosoma conorhini and Trypanosoma rangeli to Trypanosoma cruzi strains of high and low virulence.</title>
        <authorList>
            <person name="Bradwell K.R."/>
            <person name="Koparde V.N."/>
            <person name="Matveyev A.V."/>
            <person name="Serrano M.G."/>
            <person name="Alves J.M."/>
            <person name="Parikh H."/>
            <person name="Huang B."/>
            <person name="Lee V."/>
            <person name="Espinosa-Alvarez O."/>
            <person name="Ortiz P.A."/>
            <person name="Costa-Martins A.G."/>
            <person name="Teixeira M.M."/>
            <person name="Buck G.A."/>
        </authorList>
    </citation>
    <scope>NUCLEOTIDE SEQUENCE [LARGE SCALE GENOMIC DNA]</scope>
    <source>
        <strain evidence="1 2">025E</strain>
    </source>
</reference>
<dbReference type="OrthoDB" id="275288at2759"/>
<organism evidence="1 2">
    <name type="scientific">Trypanosoma conorhini</name>
    <dbReference type="NCBI Taxonomy" id="83891"/>
    <lineage>
        <taxon>Eukaryota</taxon>
        <taxon>Discoba</taxon>
        <taxon>Euglenozoa</taxon>
        <taxon>Kinetoplastea</taxon>
        <taxon>Metakinetoplastina</taxon>
        <taxon>Trypanosomatida</taxon>
        <taxon>Trypanosomatidae</taxon>
        <taxon>Trypanosoma</taxon>
    </lineage>
</organism>
<evidence type="ECO:0000313" key="2">
    <source>
        <dbReference type="Proteomes" id="UP000284403"/>
    </source>
</evidence>
<dbReference type="GeneID" id="40315817"/>
<gene>
    <name evidence="1" type="ORF">Tco025E_02206</name>
</gene>
<proteinExistence type="predicted"/>
<keyword evidence="2" id="KW-1185">Reference proteome</keyword>
<dbReference type="EMBL" id="MKKU01000079">
    <property type="protein sequence ID" value="RNF25646.1"/>
    <property type="molecule type" value="Genomic_DNA"/>
</dbReference>
<evidence type="ECO:0000313" key="1">
    <source>
        <dbReference type="EMBL" id="RNF25646.1"/>
    </source>
</evidence>
<dbReference type="AlphaFoldDB" id="A0A3R7PI59"/>
<dbReference type="Proteomes" id="UP000284403">
    <property type="component" value="Unassembled WGS sequence"/>
</dbReference>
<protein>
    <submittedName>
        <fullName evidence="1">Uncharacterized protein</fullName>
    </submittedName>
</protein>
<comment type="caution">
    <text evidence="1">The sequence shown here is derived from an EMBL/GenBank/DDBJ whole genome shotgun (WGS) entry which is preliminary data.</text>
</comment>
<name>A0A3R7PI59_9TRYP</name>
<dbReference type="RefSeq" id="XP_029230852.1">
    <property type="nucleotide sequence ID" value="XM_029369135.1"/>
</dbReference>
<feature type="non-terminal residue" evidence="1">
    <location>
        <position position="1"/>
    </location>
</feature>
<accession>A0A3R7PI59</accession>
<sequence>KTHSHLADMGQGNSLALAGDTIKGEQYRAYHAARQNIVHRAFQKCVVPSTTEKSDFNLTKDEQTCVEEFALLYAAFAKNGFAQLSQLYDQHQRDMYEKARLEMMAQQARKELKH</sequence>